<organism evidence="1 2">
    <name type="scientific">Gordonia phage Love</name>
    <dbReference type="NCBI Taxonomy" id="2762401"/>
    <lineage>
        <taxon>Viruses</taxon>
        <taxon>Duplodnaviria</taxon>
        <taxon>Heunggongvirae</taxon>
        <taxon>Uroviricota</taxon>
        <taxon>Caudoviricetes</taxon>
        <taxon>Stackebrandtviridae</taxon>
        <taxon>Schenleyvirinae</taxon>
        <taxon>Vividuovirus</taxon>
        <taxon>Vividuovirus love</taxon>
    </lineage>
</organism>
<reference evidence="1 2" key="1">
    <citation type="submission" date="2020-07" db="EMBL/GenBank/DDBJ databases">
        <authorList>
            <person name="McAllister N."/>
            <person name="Young J."/>
            <person name="Gollmer S."/>
            <person name="Bannister O.B."/>
            <person name="Bush M.C."/>
            <person name="Haubner S."/>
            <person name="Krishnamurti J."/>
            <person name="Malandra H.A."/>
            <person name="Paule J.S."/>
            <person name="Scott J.D."/>
            <person name="Tumandao C.P."/>
            <person name="Butela K.A."/>
            <person name="Garlena R.A."/>
            <person name="Russell D.A."/>
            <person name="Pope W.H."/>
            <person name="Jacobs-Sera D."/>
            <person name="Hatfull G.F."/>
        </authorList>
    </citation>
    <scope>NUCLEOTIDE SEQUENCE [LARGE SCALE GENOMIC DNA]</scope>
</reference>
<dbReference type="Proteomes" id="UP000515874">
    <property type="component" value="Segment"/>
</dbReference>
<protein>
    <submittedName>
        <fullName evidence="1">Uncharacterized protein</fullName>
    </submittedName>
</protein>
<dbReference type="RefSeq" id="YP_010109888.1">
    <property type="nucleotide sequence ID" value="NC_055864.1"/>
</dbReference>
<gene>
    <name evidence="1" type="primary">53</name>
    <name evidence="1" type="ORF">SEA_LOVE_53</name>
</gene>
<keyword evidence="2" id="KW-1185">Reference proteome</keyword>
<dbReference type="GeneID" id="65128175"/>
<dbReference type="EMBL" id="MT723934">
    <property type="protein sequence ID" value="QNJ57773.1"/>
    <property type="molecule type" value="Genomic_DNA"/>
</dbReference>
<accession>A0A7G8LKK1</accession>
<evidence type="ECO:0000313" key="1">
    <source>
        <dbReference type="EMBL" id="QNJ57773.1"/>
    </source>
</evidence>
<proteinExistence type="predicted"/>
<sequence length="67" mass="7513">MPRTHTIVEVQVTLDAGDGSRVTTESIRAELNDANPRFTLAEWRRVAADVEAAILEHRPDQITTKEN</sequence>
<name>A0A7G8LKK1_9CAUD</name>
<evidence type="ECO:0000313" key="2">
    <source>
        <dbReference type="Proteomes" id="UP000515874"/>
    </source>
</evidence>
<dbReference type="KEGG" id="vg:65128175"/>